<dbReference type="Proteomes" id="UP000515847">
    <property type="component" value="Chromosome"/>
</dbReference>
<name>A0A7G6E5D5_THEFR</name>
<accession>A0A7G6E5D5</accession>
<dbReference type="EMBL" id="CP045798">
    <property type="protein sequence ID" value="QNB47289.1"/>
    <property type="molecule type" value="Genomic_DNA"/>
</dbReference>
<evidence type="ECO:0000256" key="1">
    <source>
        <dbReference type="ARBA" id="ARBA00010272"/>
    </source>
</evidence>
<dbReference type="Gene3D" id="3.30.70.930">
    <property type="match status" value="1"/>
</dbReference>
<dbReference type="RefSeq" id="WP_034423171.1">
    <property type="nucleotide sequence ID" value="NZ_CP045798.1"/>
</dbReference>
<dbReference type="SUPFAM" id="SSF89957">
    <property type="entry name" value="MTH1187/YkoF-like"/>
    <property type="match status" value="1"/>
</dbReference>
<dbReference type="OrthoDB" id="5886358at2"/>
<feature type="domain" description="Thiamine-binding protein" evidence="2">
    <location>
        <begin position="4"/>
        <end position="95"/>
    </location>
</feature>
<evidence type="ECO:0000313" key="3">
    <source>
        <dbReference type="EMBL" id="QNB47289.1"/>
    </source>
</evidence>
<dbReference type="AlphaFoldDB" id="A0A7G6E5D5"/>
<dbReference type="NCBIfam" id="TIGR00106">
    <property type="entry name" value="MTH1187 family thiamine-binding protein"/>
    <property type="match status" value="1"/>
</dbReference>
<proteinExistence type="inferred from homology"/>
<dbReference type="InterPro" id="IPR002767">
    <property type="entry name" value="Thiamine_BP"/>
</dbReference>
<dbReference type="PANTHER" id="PTHR33777:SF1">
    <property type="entry name" value="UPF0045 PROTEIN ECM15"/>
    <property type="match status" value="1"/>
</dbReference>
<sequence length="99" mass="10996">MAVAEIVVVPLGTGSPSISEYVAQCLEILAKNERIKYQLTPMGTIVEGEVSDILRLVQEMHEVPFKNGALRVSTSLRLDERRDKELSMEGKVKAVLEKL</sequence>
<protein>
    <submittedName>
        <fullName evidence="3">MTH1187 family thiamine-binding protein</fullName>
    </submittedName>
</protein>
<reference evidence="3 4" key="1">
    <citation type="journal article" date="2019" name="Front. Microbiol.">
        <title>Thermoanaerosceptrum fracticalcis gen. nov. sp. nov., a Novel Fumarate-Fermenting Microorganism From a Deep Fractured Carbonate Aquifer of the US Great Basin.</title>
        <authorList>
            <person name="Hamilton-Brehm S.D."/>
            <person name="Stewart L.E."/>
            <person name="Zavarin M."/>
            <person name="Caldwell M."/>
            <person name="Lawson P.A."/>
            <person name="Onstott T.C."/>
            <person name="Grzymski J."/>
            <person name="Neveux I."/>
            <person name="Lollar B.S."/>
            <person name="Russell C.E."/>
            <person name="Moser D.P."/>
        </authorList>
    </citation>
    <scope>NUCLEOTIDE SEQUENCE [LARGE SCALE GENOMIC DNA]</scope>
    <source>
        <strain evidence="3 4">DRI-13</strain>
    </source>
</reference>
<dbReference type="InterPro" id="IPR051614">
    <property type="entry name" value="UPF0045_domain"/>
</dbReference>
<dbReference type="GO" id="GO:0005829">
    <property type="term" value="C:cytosol"/>
    <property type="evidence" value="ECO:0007669"/>
    <property type="project" value="TreeGrafter"/>
</dbReference>
<organism evidence="3 4">
    <name type="scientific">Thermanaerosceptrum fracticalcis</name>
    <dbReference type="NCBI Taxonomy" id="1712410"/>
    <lineage>
        <taxon>Bacteria</taxon>
        <taxon>Bacillati</taxon>
        <taxon>Bacillota</taxon>
        <taxon>Clostridia</taxon>
        <taxon>Eubacteriales</taxon>
        <taxon>Peptococcaceae</taxon>
        <taxon>Thermanaerosceptrum</taxon>
    </lineage>
</organism>
<evidence type="ECO:0000259" key="2">
    <source>
        <dbReference type="Pfam" id="PF01910"/>
    </source>
</evidence>
<dbReference type="Pfam" id="PF01910">
    <property type="entry name" value="Thiamine_BP"/>
    <property type="match status" value="1"/>
</dbReference>
<comment type="similarity">
    <text evidence="1">Belongs to the UPF0045 family.</text>
</comment>
<gene>
    <name evidence="3" type="ORF">BR63_13910</name>
</gene>
<dbReference type="KEGG" id="tfr:BR63_13910"/>
<dbReference type="PANTHER" id="PTHR33777">
    <property type="entry name" value="UPF0045 PROTEIN ECM15"/>
    <property type="match status" value="1"/>
</dbReference>
<dbReference type="InterPro" id="IPR029756">
    <property type="entry name" value="MTH1187/YkoF-like"/>
</dbReference>
<evidence type="ECO:0000313" key="4">
    <source>
        <dbReference type="Proteomes" id="UP000515847"/>
    </source>
</evidence>
<keyword evidence="4" id="KW-1185">Reference proteome</keyword>